<reference evidence="2" key="1">
    <citation type="submission" date="2021-06" db="EMBL/GenBank/DDBJ databases">
        <authorList>
            <consortium name="Wellcome Sanger Institute Data Sharing"/>
        </authorList>
    </citation>
    <scope>NUCLEOTIDE SEQUENCE [LARGE SCALE GENOMIC DNA]</scope>
</reference>
<evidence type="ECO:0000256" key="1">
    <source>
        <dbReference type="SAM" id="MobiDB-lite"/>
    </source>
</evidence>
<dbReference type="AlphaFoldDB" id="A0A8C4T8V6"/>
<feature type="region of interest" description="Disordered" evidence="1">
    <location>
        <begin position="1"/>
        <end position="52"/>
    </location>
</feature>
<reference evidence="2" key="3">
    <citation type="submission" date="2025-09" db="UniProtKB">
        <authorList>
            <consortium name="Ensembl"/>
        </authorList>
    </citation>
    <scope>IDENTIFICATION</scope>
</reference>
<keyword evidence="3" id="KW-1185">Reference proteome</keyword>
<evidence type="ECO:0000313" key="2">
    <source>
        <dbReference type="Ensembl" id="ENSECRP00000025893.1"/>
    </source>
</evidence>
<proteinExistence type="predicted"/>
<dbReference type="Ensembl" id="ENSECRT00000026435.1">
    <property type="protein sequence ID" value="ENSECRP00000025893.1"/>
    <property type="gene ID" value="ENSECRG00000017496.1"/>
</dbReference>
<reference evidence="2" key="2">
    <citation type="submission" date="2025-08" db="UniProtKB">
        <authorList>
            <consortium name="Ensembl"/>
        </authorList>
    </citation>
    <scope>IDENTIFICATION</scope>
</reference>
<organism evidence="2 3">
    <name type="scientific">Erpetoichthys calabaricus</name>
    <name type="common">Rope fish</name>
    <name type="synonym">Calamoichthys calabaricus</name>
    <dbReference type="NCBI Taxonomy" id="27687"/>
    <lineage>
        <taxon>Eukaryota</taxon>
        <taxon>Metazoa</taxon>
        <taxon>Chordata</taxon>
        <taxon>Craniata</taxon>
        <taxon>Vertebrata</taxon>
        <taxon>Euteleostomi</taxon>
        <taxon>Actinopterygii</taxon>
        <taxon>Polypteriformes</taxon>
        <taxon>Polypteridae</taxon>
        <taxon>Erpetoichthys</taxon>
    </lineage>
</organism>
<dbReference type="Proteomes" id="UP000694620">
    <property type="component" value="Chromosome 12"/>
</dbReference>
<accession>A0A8C4T8V6</accession>
<protein>
    <submittedName>
        <fullName evidence="2">Uncharacterized protein</fullName>
    </submittedName>
</protein>
<name>A0A8C4T8V6_ERPCA</name>
<evidence type="ECO:0000313" key="3">
    <source>
        <dbReference type="Proteomes" id="UP000694620"/>
    </source>
</evidence>
<feature type="compositionally biased region" description="Basic and acidic residues" evidence="1">
    <location>
        <begin position="1"/>
        <end position="17"/>
    </location>
</feature>
<sequence>MDQPSHEERGRGHRIECGRGPAHQQFTKQPTMAHARQQFNESRRFEEDHIPS</sequence>
<feature type="compositionally biased region" description="Basic and acidic residues" evidence="1">
    <location>
        <begin position="41"/>
        <end position="52"/>
    </location>
</feature>